<evidence type="ECO:0000313" key="6">
    <source>
        <dbReference type="EMBL" id="JAV47881.1"/>
    </source>
</evidence>
<dbReference type="EMBL" id="GFAH01000508">
    <property type="protein sequence ID" value="JAV47881.1"/>
    <property type="molecule type" value="Transcribed_RNA"/>
</dbReference>
<evidence type="ECO:0000256" key="5">
    <source>
        <dbReference type="SAM" id="MobiDB-lite"/>
    </source>
</evidence>
<comment type="similarity">
    <text evidence="1 4">Belongs to the eukaryotic ribosomal protein eL29 family.</text>
</comment>
<dbReference type="AlphaFoldDB" id="A0A1W7R9R6"/>
<dbReference type="Gene3D" id="6.10.140.1730">
    <property type="match status" value="1"/>
</dbReference>
<evidence type="ECO:0000256" key="4">
    <source>
        <dbReference type="RuleBase" id="RU364026"/>
    </source>
</evidence>
<dbReference type="Pfam" id="PF01779">
    <property type="entry name" value="Ribosomal_L29e"/>
    <property type="match status" value="1"/>
</dbReference>
<feature type="region of interest" description="Disordered" evidence="5">
    <location>
        <begin position="1"/>
        <end position="68"/>
    </location>
</feature>
<accession>A0A1W7R9R6</accession>
<keyword evidence="2 4" id="KW-0689">Ribosomal protein</keyword>
<evidence type="ECO:0000256" key="3">
    <source>
        <dbReference type="ARBA" id="ARBA00023274"/>
    </source>
</evidence>
<keyword evidence="3 4" id="KW-0687">Ribonucleoprotein</keyword>
<protein>
    <recommendedName>
        <fullName evidence="4">60S ribosomal protein L29</fullName>
    </recommendedName>
</protein>
<sequence>MAKTKNHTNHNQNRKDHRNGIRKPPRFRKPSMKGVDPKFLRNLRFARKHNRKGIRLQQKQQKEKAAMS</sequence>
<evidence type="ECO:0000256" key="1">
    <source>
        <dbReference type="ARBA" id="ARBA00010247"/>
    </source>
</evidence>
<dbReference type="GO" id="GO:0022625">
    <property type="term" value="C:cytosolic large ribosomal subunit"/>
    <property type="evidence" value="ECO:0007669"/>
    <property type="project" value="TreeGrafter"/>
</dbReference>
<dbReference type="GO" id="GO:0002181">
    <property type="term" value="P:cytoplasmic translation"/>
    <property type="evidence" value="ECO:0007669"/>
    <property type="project" value="TreeGrafter"/>
</dbReference>
<feature type="compositionally biased region" description="Basic residues" evidence="5">
    <location>
        <begin position="15"/>
        <end position="31"/>
    </location>
</feature>
<organism evidence="6">
    <name type="scientific">Hadrurus spadix</name>
    <dbReference type="NCBI Taxonomy" id="141984"/>
    <lineage>
        <taxon>Eukaryota</taxon>
        <taxon>Metazoa</taxon>
        <taxon>Ecdysozoa</taxon>
        <taxon>Arthropoda</taxon>
        <taxon>Chelicerata</taxon>
        <taxon>Arachnida</taxon>
        <taxon>Scorpiones</taxon>
        <taxon>Iurida</taxon>
        <taxon>Iuroidea</taxon>
        <taxon>Hadrurus</taxon>
    </lineage>
</organism>
<evidence type="ECO:0000256" key="2">
    <source>
        <dbReference type="ARBA" id="ARBA00022980"/>
    </source>
</evidence>
<feature type="compositionally biased region" description="Basic residues" evidence="5">
    <location>
        <begin position="44"/>
        <end position="54"/>
    </location>
</feature>
<dbReference type="PANTHER" id="PTHR12884">
    <property type="entry name" value="60S RIBOSOMAL PROTEIN L29"/>
    <property type="match status" value="1"/>
</dbReference>
<reference evidence="6" key="1">
    <citation type="submission" date="2016-11" db="EMBL/GenBank/DDBJ databases">
        <title>Venom-gland transcriptomics and venom proteomics of the black-back scorpion (Hadrurus spadix) reveal detectability challenges and an unexplored realm of animal toxin diversity.</title>
        <authorList>
            <person name="Rokyta D.R."/>
            <person name="Ward M.J."/>
        </authorList>
    </citation>
    <scope>NUCLEOTIDE SEQUENCE</scope>
    <source>
        <tissue evidence="6">Venom gland</tissue>
    </source>
</reference>
<dbReference type="InterPro" id="IPR002673">
    <property type="entry name" value="Ribosomal_eL29"/>
</dbReference>
<dbReference type="GO" id="GO:0003735">
    <property type="term" value="F:structural constituent of ribosome"/>
    <property type="evidence" value="ECO:0007669"/>
    <property type="project" value="UniProtKB-UniRule"/>
</dbReference>
<proteinExistence type="inferred from homology"/>
<name>A0A1W7R9R6_9SCOR</name>
<dbReference type="PANTHER" id="PTHR12884:SF0">
    <property type="entry name" value="60S RIBOSOMAL PROTEIN L29"/>
    <property type="match status" value="1"/>
</dbReference>